<keyword evidence="8" id="KW-1133">Transmembrane helix</keyword>
<comment type="similarity">
    <text evidence="2">Belongs to the peptidase S26 family. IMP2 subfamily.</text>
</comment>
<gene>
    <name evidence="13" type="ORF">SLEP1_g31881</name>
</gene>
<proteinExistence type="inferred from homology"/>
<keyword evidence="9" id="KW-0496">Mitochondrion</keyword>
<evidence type="ECO:0000256" key="5">
    <source>
        <dbReference type="ARBA" id="ARBA00022692"/>
    </source>
</evidence>
<reference evidence="13 14" key="1">
    <citation type="journal article" date="2021" name="Commun. Biol.">
        <title>The genome of Shorea leprosula (Dipterocarpaceae) highlights the ecological relevance of drought in aseasonal tropical rainforests.</title>
        <authorList>
            <person name="Ng K.K.S."/>
            <person name="Kobayashi M.J."/>
            <person name="Fawcett J.A."/>
            <person name="Hatakeyama M."/>
            <person name="Paape T."/>
            <person name="Ng C.H."/>
            <person name="Ang C.C."/>
            <person name="Tnah L.H."/>
            <person name="Lee C.T."/>
            <person name="Nishiyama T."/>
            <person name="Sese J."/>
            <person name="O'Brien M.J."/>
            <person name="Copetti D."/>
            <person name="Mohd Noor M.I."/>
            <person name="Ong R.C."/>
            <person name="Putra M."/>
            <person name="Sireger I.Z."/>
            <person name="Indrioko S."/>
            <person name="Kosugi Y."/>
            <person name="Izuno A."/>
            <person name="Isagi Y."/>
            <person name="Lee S.L."/>
            <person name="Shimizu K.K."/>
        </authorList>
    </citation>
    <scope>NUCLEOTIDE SEQUENCE [LARGE SCALE GENOMIC DNA]</scope>
    <source>
        <strain evidence="13">214</strain>
    </source>
</reference>
<dbReference type="GO" id="GO:0006627">
    <property type="term" value="P:protein processing involved in protein targeting to mitochondrion"/>
    <property type="evidence" value="ECO:0007669"/>
    <property type="project" value="InterPro"/>
</dbReference>
<dbReference type="PRINTS" id="PR00727">
    <property type="entry name" value="LEADERPTASE"/>
</dbReference>
<dbReference type="InterPro" id="IPR019533">
    <property type="entry name" value="Peptidase_S26"/>
</dbReference>
<keyword evidence="7" id="KW-0378">Hydrolase</keyword>
<keyword evidence="6" id="KW-0999">Mitochondrion inner membrane</keyword>
<dbReference type="GO" id="GO:0004252">
    <property type="term" value="F:serine-type endopeptidase activity"/>
    <property type="evidence" value="ECO:0007669"/>
    <property type="project" value="InterPro"/>
</dbReference>
<organism evidence="13 14">
    <name type="scientific">Rubroshorea leprosula</name>
    <dbReference type="NCBI Taxonomy" id="152421"/>
    <lineage>
        <taxon>Eukaryota</taxon>
        <taxon>Viridiplantae</taxon>
        <taxon>Streptophyta</taxon>
        <taxon>Embryophyta</taxon>
        <taxon>Tracheophyta</taxon>
        <taxon>Spermatophyta</taxon>
        <taxon>Magnoliopsida</taxon>
        <taxon>eudicotyledons</taxon>
        <taxon>Gunneridae</taxon>
        <taxon>Pentapetalae</taxon>
        <taxon>rosids</taxon>
        <taxon>malvids</taxon>
        <taxon>Malvales</taxon>
        <taxon>Dipterocarpaceae</taxon>
        <taxon>Rubroshorea</taxon>
    </lineage>
</organism>
<sequence>MGTYSNFLWSLAKKSLTAGLIAVTISDRLASISPVHGYSMSPTLNPKTNTLPELFSRDYVLMEKLCLQRYRFSHGDVVAFSSPENYKQKLIKRIIGLPGDWVAVPHSYDVVRVPEGHCWVEGDNSANSKDSRSLGPVRFH</sequence>
<dbReference type="PANTHER" id="PTHR46041">
    <property type="entry name" value="MITOCHONDRIAL INNER MEMBRANE PROTEASE SUBUNIT 2"/>
    <property type="match status" value="1"/>
</dbReference>
<dbReference type="GO" id="GO:0006465">
    <property type="term" value="P:signal peptide processing"/>
    <property type="evidence" value="ECO:0007669"/>
    <property type="project" value="InterPro"/>
</dbReference>
<evidence type="ECO:0000256" key="4">
    <source>
        <dbReference type="ARBA" id="ARBA00022670"/>
    </source>
</evidence>
<evidence type="ECO:0000256" key="8">
    <source>
        <dbReference type="ARBA" id="ARBA00022989"/>
    </source>
</evidence>
<dbReference type="GO" id="GO:0042720">
    <property type="term" value="C:mitochondrial inner membrane peptidase complex"/>
    <property type="evidence" value="ECO:0007669"/>
    <property type="project" value="InterPro"/>
</dbReference>
<dbReference type="Gene3D" id="2.10.109.10">
    <property type="entry name" value="Umud Fragment, subunit A"/>
    <property type="match status" value="1"/>
</dbReference>
<evidence type="ECO:0000256" key="10">
    <source>
        <dbReference type="ARBA" id="ARBA00023136"/>
    </source>
</evidence>
<accession>A0AAV5KBL5</accession>
<evidence type="ECO:0000256" key="2">
    <source>
        <dbReference type="ARBA" id="ARBA00007066"/>
    </source>
</evidence>
<evidence type="ECO:0000256" key="3">
    <source>
        <dbReference type="ARBA" id="ARBA00013650"/>
    </source>
</evidence>
<keyword evidence="5" id="KW-0812">Transmembrane</keyword>
<dbReference type="Proteomes" id="UP001054252">
    <property type="component" value="Unassembled WGS sequence"/>
</dbReference>
<feature type="active site" evidence="11">
    <location>
        <position position="92"/>
    </location>
</feature>
<dbReference type="SUPFAM" id="SSF51306">
    <property type="entry name" value="LexA/Signal peptidase"/>
    <property type="match status" value="1"/>
</dbReference>
<evidence type="ECO:0000256" key="6">
    <source>
        <dbReference type="ARBA" id="ARBA00022792"/>
    </source>
</evidence>
<dbReference type="InterPro" id="IPR036286">
    <property type="entry name" value="LexA/Signal_pep-like_sf"/>
</dbReference>
<keyword evidence="14" id="KW-1185">Reference proteome</keyword>
<dbReference type="PANTHER" id="PTHR46041:SF2">
    <property type="entry name" value="MITOCHONDRIAL INNER MEMBRANE PROTEASE SUBUNIT 2"/>
    <property type="match status" value="1"/>
</dbReference>
<keyword evidence="4" id="KW-0645">Protease</keyword>
<keyword evidence="10" id="KW-0472">Membrane</keyword>
<evidence type="ECO:0000256" key="11">
    <source>
        <dbReference type="PIRSR" id="PIRSR600223-1"/>
    </source>
</evidence>
<dbReference type="AlphaFoldDB" id="A0AAV5KBL5"/>
<comment type="caution">
    <text evidence="13">The sequence shown here is derived from an EMBL/GenBank/DDBJ whole genome shotgun (WGS) entry which is preliminary data.</text>
</comment>
<name>A0AAV5KBL5_9ROSI</name>
<feature type="domain" description="Peptidase S26" evidence="12">
    <location>
        <begin position="10"/>
        <end position="104"/>
    </location>
</feature>
<evidence type="ECO:0000256" key="7">
    <source>
        <dbReference type="ARBA" id="ARBA00022801"/>
    </source>
</evidence>
<protein>
    <recommendedName>
        <fullName evidence="3">Mitochondrial inner membrane protease subunit 2</fullName>
    </recommendedName>
</protein>
<dbReference type="Pfam" id="PF10502">
    <property type="entry name" value="Peptidase_S26"/>
    <property type="match status" value="2"/>
</dbReference>
<evidence type="ECO:0000259" key="12">
    <source>
        <dbReference type="Pfam" id="PF10502"/>
    </source>
</evidence>
<dbReference type="InterPro" id="IPR000223">
    <property type="entry name" value="Pept_S26A_signal_pept_1"/>
</dbReference>
<feature type="domain" description="Peptidase S26" evidence="12">
    <location>
        <begin position="111"/>
        <end position="138"/>
    </location>
</feature>
<evidence type="ECO:0000313" key="14">
    <source>
        <dbReference type="Proteomes" id="UP001054252"/>
    </source>
</evidence>
<dbReference type="CDD" id="cd06530">
    <property type="entry name" value="S26_SPase_I"/>
    <property type="match status" value="1"/>
</dbReference>
<feature type="active site" evidence="11">
    <location>
        <position position="39"/>
    </location>
</feature>
<evidence type="ECO:0000256" key="1">
    <source>
        <dbReference type="ARBA" id="ARBA00004434"/>
    </source>
</evidence>
<comment type="subcellular location">
    <subcellularLocation>
        <location evidence="1">Mitochondrion inner membrane</location>
        <topology evidence="1">Single-pass membrane protein</topology>
    </subcellularLocation>
</comment>
<dbReference type="NCBIfam" id="TIGR02227">
    <property type="entry name" value="sigpep_I_bact"/>
    <property type="match status" value="1"/>
</dbReference>
<dbReference type="EMBL" id="BPVZ01000059">
    <property type="protein sequence ID" value="GKV21966.1"/>
    <property type="molecule type" value="Genomic_DNA"/>
</dbReference>
<dbReference type="InterPro" id="IPR037730">
    <property type="entry name" value="IMP2"/>
</dbReference>
<evidence type="ECO:0000256" key="9">
    <source>
        <dbReference type="ARBA" id="ARBA00023128"/>
    </source>
</evidence>
<evidence type="ECO:0000313" key="13">
    <source>
        <dbReference type="EMBL" id="GKV21966.1"/>
    </source>
</evidence>